<keyword evidence="6 9" id="KW-1133">Transmembrane helix</keyword>
<evidence type="ECO:0000256" key="6">
    <source>
        <dbReference type="ARBA" id="ARBA00022989"/>
    </source>
</evidence>
<organism evidence="11 12">
    <name type="scientific">Dissulfurirhabdus thermomarina</name>
    <dbReference type="NCBI Taxonomy" id="1765737"/>
    <lineage>
        <taxon>Bacteria</taxon>
        <taxon>Deltaproteobacteria</taxon>
        <taxon>Dissulfurirhabdaceae</taxon>
        <taxon>Dissulfurirhabdus</taxon>
    </lineage>
</organism>
<evidence type="ECO:0000313" key="12">
    <source>
        <dbReference type="Proteomes" id="UP000469346"/>
    </source>
</evidence>
<keyword evidence="3 9" id="KW-0812">Transmembrane</keyword>
<evidence type="ECO:0000256" key="5">
    <source>
        <dbReference type="ARBA" id="ARBA00022840"/>
    </source>
</evidence>
<keyword evidence="2" id="KW-1003">Cell membrane</keyword>
<feature type="transmembrane region" description="Helical" evidence="9">
    <location>
        <begin position="50"/>
        <end position="75"/>
    </location>
</feature>
<evidence type="ECO:0000256" key="8">
    <source>
        <dbReference type="ARBA" id="ARBA00023136"/>
    </source>
</evidence>
<evidence type="ECO:0000256" key="2">
    <source>
        <dbReference type="ARBA" id="ARBA00022475"/>
    </source>
</evidence>
<keyword evidence="8 9" id="KW-0472">Membrane</keyword>
<name>A0A6N9TPM8_DISTH</name>
<evidence type="ECO:0000256" key="4">
    <source>
        <dbReference type="ARBA" id="ARBA00022741"/>
    </source>
</evidence>
<comment type="caution">
    <text evidence="11">The sequence shown here is derived from an EMBL/GenBank/DDBJ whole genome shotgun (WGS) entry which is preliminary data.</text>
</comment>
<keyword evidence="4" id="KW-0547">Nucleotide-binding</keyword>
<feature type="transmembrane region" description="Helical" evidence="9">
    <location>
        <begin position="95"/>
        <end position="117"/>
    </location>
</feature>
<feature type="domain" description="Nitrogen regulation protein NtrY-like N-terminal" evidence="10">
    <location>
        <begin position="21"/>
        <end position="168"/>
    </location>
</feature>
<evidence type="ECO:0000313" key="11">
    <source>
        <dbReference type="EMBL" id="NDY43231.1"/>
    </source>
</evidence>
<accession>A0A6N9TPM8</accession>
<evidence type="ECO:0000256" key="3">
    <source>
        <dbReference type="ARBA" id="ARBA00022692"/>
    </source>
</evidence>
<sequence length="212" mass="23397">MKSASDTSEARRRRRERRLIVAAAVLILLLSWTAYHLLRGSVQLPQGGNLLIFAIINLNTLLLLLLGFLVVRNLVKVVFEDRRRVLGAKLRTKLVVAFVSLSLIPTVVLFLVSLMFLSTSLKYWFDVKVEQSLANALLVGRSFYEERERYLTALGSKLAADLEAKCRAGDRAAQDACLAAWRSPLEALFAPAAAPETPETAAALPPGLHSIE</sequence>
<keyword evidence="7" id="KW-0902">Two-component regulatory system</keyword>
<evidence type="ECO:0000259" key="10">
    <source>
        <dbReference type="Pfam" id="PF19312"/>
    </source>
</evidence>
<dbReference type="Proteomes" id="UP000469346">
    <property type="component" value="Unassembled WGS sequence"/>
</dbReference>
<feature type="transmembrane region" description="Helical" evidence="9">
    <location>
        <begin position="20"/>
        <end position="38"/>
    </location>
</feature>
<keyword evidence="5" id="KW-0067">ATP-binding</keyword>
<evidence type="ECO:0000256" key="9">
    <source>
        <dbReference type="SAM" id="Phobius"/>
    </source>
</evidence>
<dbReference type="GO" id="GO:0000160">
    <property type="term" value="P:phosphorelay signal transduction system"/>
    <property type="evidence" value="ECO:0007669"/>
    <property type="project" value="UniProtKB-KW"/>
</dbReference>
<gene>
    <name evidence="11" type="ORF">G3N55_10305</name>
</gene>
<evidence type="ECO:0000256" key="7">
    <source>
        <dbReference type="ARBA" id="ARBA00023012"/>
    </source>
</evidence>
<comment type="subcellular location">
    <subcellularLocation>
        <location evidence="1">Cell membrane</location>
        <topology evidence="1">Multi-pass membrane protein</topology>
    </subcellularLocation>
</comment>
<protein>
    <recommendedName>
        <fullName evidence="10">Nitrogen regulation protein NtrY-like N-terminal domain-containing protein</fullName>
    </recommendedName>
</protein>
<evidence type="ECO:0000256" key="1">
    <source>
        <dbReference type="ARBA" id="ARBA00004651"/>
    </source>
</evidence>
<reference evidence="11 12" key="1">
    <citation type="submission" date="2020-02" db="EMBL/GenBank/DDBJ databases">
        <title>Comparative genomics of sulfur disproportionating microorganisms.</title>
        <authorList>
            <person name="Ward L.M."/>
            <person name="Bertran E."/>
            <person name="Johnston D.T."/>
        </authorList>
    </citation>
    <scope>NUCLEOTIDE SEQUENCE [LARGE SCALE GENOMIC DNA]</scope>
    <source>
        <strain evidence="11 12">DSM 100025</strain>
    </source>
</reference>
<dbReference type="GO" id="GO:0005524">
    <property type="term" value="F:ATP binding"/>
    <property type="evidence" value="ECO:0007669"/>
    <property type="project" value="UniProtKB-KW"/>
</dbReference>
<dbReference type="Pfam" id="PF19312">
    <property type="entry name" value="NtrY_N"/>
    <property type="match status" value="1"/>
</dbReference>
<dbReference type="EMBL" id="JAAGRR010000135">
    <property type="protein sequence ID" value="NDY43231.1"/>
    <property type="molecule type" value="Genomic_DNA"/>
</dbReference>
<keyword evidence="12" id="KW-1185">Reference proteome</keyword>
<proteinExistence type="predicted"/>
<dbReference type="AlphaFoldDB" id="A0A6N9TPM8"/>
<dbReference type="GO" id="GO:0005886">
    <property type="term" value="C:plasma membrane"/>
    <property type="evidence" value="ECO:0007669"/>
    <property type="project" value="UniProtKB-SubCell"/>
</dbReference>
<feature type="non-terminal residue" evidence="11">
    <location>
        <position position="212"/>
    </location>
</feature>
<dbReference type="InterPro" id="IPR045671">
    <property type="entry name" value="NtrY-like_N"/>
</dbReference>